<dbReference type="EMBL" id="JBBDGM010000001">
    <property type="protein sequence ID" value="MEJ1086727.1"/>
    <property type="molecule type" value="Genomic_DNA"/>
</dbReference>
<feature type="transmembrane region" description="Helical" evidence="2">
    <location>
        <begin position="20"/>
        <end position="42"/>
    </location>
</feature>
<evidence type="ECO:0000256" key="1">
    <source>
        <dbReference type="SAM" id="MobiDB-lite"/>
    </source>
</evidence>
<keyword evidence="2" id="KW-0812">Transmembrane</keyword>
<comment type="caution">
    <text evidence="3">The sequence shown here is derived from an EMBL/GenBank/DDBJ whole genome shotgun (WGS) entry which is preliminary data.</text>
</comment>
<organism evidence="3 4">
    <name type="scientific">Microbacterium bandirmense</name>
    <dbReference type="NCBI Taxonomy" id="3122050"/>
    <lineage>
        <taxon>Bacteria</taxon>
        <taxon>Bacillati</taxon>
        <taxon>Actinomycetota</taxon>
        <taxon>Actinomycetes</taxon>
        <taxon>Micrococcales</taxon>
        <taxon>Microbacteriaceae</taxon>
        <taxon>Microbacterium</taxon>
    </lineage>
</organism>
<name>A0ABU8L8Q0_9MICO</name>
<evidence type="ECO:0000313" key="3">
    <source>
        <dbReference type="EMBL" id="MEJ1086727.1"/>
    </source>
</evidence>
<reference evidence="3 4" key="1">
    <citation type="submission" date="2024-02" db="EMBL/GenBank/DDBJ databases">
        <authorList>
            <person name="Saticioglu I.B."/>
        </authorList>
    </citation>
    <scope>NUCLEOTIDE SEQUENCE [LARGE SCALE GENOMIC DNA]</scope>
    <source>
        <strain evidence="3 4">Mu-80</strain>
    </source>
</reference>
<gene>
    <name evidence="3" type="ORF">WDU99_00170</name>
</gene>
<evidence type="ECO:0000256" key="2">
    <source>
        <dbReference type="SAM" id="Phobius"/>
    </source>
</evidence>
<feature type="compositionally biased region" description="Low complexity" evidence="1">
    <location>
        <begin position="238"/>
        <end position="247"/>
    </location>
</feature>
<evidence type="ECO:0008006" key="5">
    <source>
        <dbReference type="Google" id="ProtNLM"/>
    </source>
</evidence>
<evidence type="ECO:0000313" key="4">
    <source>
        <dbReference type="Proteomes" id="UP001371224"/>
    </source>
</evidence>
<accession>A0ABU8L8Q0</accession>
<protein>
    <recommendedName>
        <fullName evidence="5">Secreted protein</fullName>
    </recommendedName>
</protein>
<dbReference type="Proteomes" id="UP001371224">
    <property type="component" value="Unassembled WGS sequence"/>
</dbReference>
<feature type="compositionally biased region" description="Basic and acidic residues" evidence="1">
    <location>
        <begin position="228"/>
        <end position="237"/>
    </location>
</feature>
<keyword evidence="2" id="KW-1133">Transmembrane helix</keyword>
<dbReference type="RefSeq" id="WP_337330411.1">
    <property type="nucleotide sequence ID" value="NZ_JBBDGM010000001.1"/>
</dbReference>
<proteinExistence type="predicted"/>
<keyword evidence="2" id="KW-0472">Membrane</keyword>
<keyword evidence="4" id="KW-1185">Reference proteome</keyword>
<feature type="region of interest" description="Disordered" evidence="1">
    <location>
        <begin position="228"/>
        <end position="254"/>
    </location>
</feature>
<sequence>MPPTPSPSPTGTAEPSVIDVVAYLPLIVAAIGLTGLLIAAAWSARSAIIVRLLDSQRDTSQRFAEFQHEAVAAMNELAVAMSRYIAQPGDIAAIAEEVAQRRPPGAQSVTISLGDTAQERVRVATDRWRLTLARAHEFSGQPLSDALSAVDSQREVVVNRMNAKQWDDARDANERMLSHEIRQAYRRLQIVAMEYQIASAQLLRTRLLRRYLRRWEQHMQNERQRGEDMIADYEREMSAAPSAAPDLPLDDRTP</sequence>